<dbReference type="InterPro" id="IPR009057">
    <property type="entry name" value="Homeodomain-like_sf"/>
</dbReference>
<dbReference type="Proteomes" id="UP000555546">
    <property type="component" value="Unassembled WGS sequence"/>
</dbReference>
<keyword evidence="3" id="KW-0175">Coiled coil</keyword>
<dbReference type="SUPFAM" id="SSF48498">
    <property type="entry name" value="Tetracyclin repressor-like, C-terminal domain"/>
    <property type="match status" value="1"/>
</dbReference>
<dbReference type="SUPFAM" id="SSF46689">
    <property type="entry name" value="Homeodomain-like"/>
    <property type="match status" value="1"/>
</dbReference>
<accession>A0A7W9AWP3</accession>
<sequence length="230" mass="26438">MPIKKGNLVEQAQRQPRKLQGPNRRDPVASRQKILEAGMRHFARAGLDGARVVDIIREAEFSHRMLYHYFKSKEELYEATLEFAYQQIRDAERKLHLEKMEPVEGISLLVAFTFDYYVQHPEFMALLSQENLNGGRYVHRSGHMGDIQKPLISSLEGLMKRGVEKGVFGRMFDPVQFYIDIAGLCYFGFANRHTLSATFDASIGKDSYLAERRQHVIDFTIAALTGPERK</sequence>
<feature type="domain" description="HTH tetR-type" evidence="5">
    <location>
        <begin position="28"/>
        <end position="88"/>
    </location>
</feature>
<evidence type="ECO:0000256" key="1">
    <source>
        <dbReference type="ARBA" id="ARBA00023125"/>
    </source>
</evidence>
<reference evidence="6 7" key="1">
    <citation type="submission" date="2020-08" db="EMBL/GenBank/DDBJ databases">
        <title>Genomic Encyclopedia of Type Strains, Phase IV (KMG-IV): sequencing the most valuable type-strain genomes for metagenomic binning, comparative biology and taxonomic classification.</title>
        <authorList>
            <person name="Goeker M."/>
        </authorList>
    </citation>
    <scope>NUCLEOTIDE SEQUENCE [LARGE SCALE GENOMIC DNA]</scope>
    <source>
        <strain evidence="6 7">DSM 26944</strain>
    </source>
</reference>
<keyword evidence="7" id="KW-1185">Reference proteome</keyword>
<evidence type="ECO:0000256" key="4">
    <source>
        <dbReference type="SAM" id="MobiDB-lite"/>
    </source>
</evidence>
<dbReference type="InterPro" id="IPR041474">
    <property type="entry name" value="NicS_C"/>
</dbReference>
<dbReference type="PANTHER" id="PTHR30328:SF54">
    <property type="entry name" value="HTH-TYPE TRANSCRIPTIONAL REPRESSOR SCO4008"/>
    <property type="match status" value="1"/>
</dbReference>
<dbReference type="EMBL" id="JACIJG010000006">
    <property type="protein sequence ID" value="MBB5701988.1"/>
    <property type="molecule type" value="Genomic_DNA"/>
</dbReference>
<evidence type="ECO:0000313" key="6">
    <source>
        <dbReference type="EMBL" id="MBB5701988.1"/>
    </source>
</evidence>
<protein>
    <submittedName>
        <fullName evidence="6">TetR/AcrR family transcriptional regulator</fullName>
    </submittedName>
</protein>
<dbReference type="InterPro" id="IPR050109">
    <property type="entry name" value="HTH-type_TetR-like_transc_reg"/>
</dbReference>
<feature type="DNA-binding region" description="H-T-H motif" evidence="2">
    <location>
        <begin position="51"/>
        <end position="70"/>
    </location>
</feature>
<dbReference type="PRINTS" id="PR00455">
    <property type="entry name" value="HTHTETR"/>
</dbReference>
<dbReference type="Pfam" id="PF17938">
    <property type="entry name" value="TetR_C_29"/>
    <property type="match status" value="1"/>
</dbReference>
<dbReference type="PANTHER" id="PTHR30328">
    <property type="entry name" value="TRANSCRIPTIONAL REPRESSOR"/>
    <property type="match status" value="1"/>
</dbReference>
<organism evidence="6 7">
    <name type="scientific">Brucella daejeonensis</name>
    <dbReference type="NCBI Taxonomy" id="659015"/>
    <lineage>
        <taxon>Bacteria</taxon>
        <taxon>Pseudomonadati</taxon>
        <taxon>Pseudomonadota</taxon>
        <taxon>Alphaproteobacteria</taxon>
        <taxon>Hyphomicrobiales</taxon>
        <taxon>Brucellaceae</taxon>
        <taxon>Brucella/Ochrobactrum group</taxon>
        <taxon>Brucella</taxon>
    </lineage>
</organism>
<proteinExistence type="predicted"/>
<dbReference type="Pfam" id="PF00440">
    <property type="entry name" value="TetR_N"/>
    <property type="match status" value="1"/>
</dbReference>
<dbReference type="Gene3D" id="1.10.357.10">
    <property type="entry name" value="Tetracycline Repressor, domain 2"/>
    <property type="match status" value="1"/>
</dbReference>
<evidence type="ECO:0000259" key="5">
    <source>
        <dbReference type="PROSITE" id="PS50977"/>
    </source>
</evidence>
<dbReference type="InterPro" id="IPR001647">
    <property type="entry name" value="HTH_TetR"/>
</dbReference>
<gene>
    <name evidence="6" type="ORF">FHS76_001863</name>
</gene>
<feature type="region of interest" description="Disordered" evidence="4">
    <location>
        <begin position="1"/>
        <end position="27"/>
    </location>
</feature>
<dbReference type="GO" id="GO:0003677">
    <property type="term" value="F:DNA binding"/>
    <property type="evidence" value="ECO:0007669"/>
    <property type="project" value="UniProtKB-UniRule"/>
</dbReference>
<evidence type="ECO:0000256" key="3">
    <source>
        <dbReference type="SAM" id="Coils"/>
    </source>
</evidence>
<dbReference type="InterPro" id="IPR036271">
    <property type="entry name" value="Tet_transcr_reg_TetR-rel_C_sf"/>
</dbReference>
<dbReference type="PROSITE" id="PS50977">
    <property type="entry name" value="HTH_TETR_2"/>
    <property type="match status" value="1"/>
</dbReference>
<name>A0A7W9AWP3_9HYPH</name>
<dbReference type="AlphaFoldDB" id="A0A7W9AWP3"/>
<comment type="caution">
    <text evidence="6">The sequence shown here is derived from an EMBL/GenBank/DDBJ whole genome shotgun (WGS) entry which is preliminary data.</text>
</comment>
<evidence type="ECO:0000256" key="2">
    <source>
        <dbReference type="PROSITE-ProRule" id="PRU00335"/>
    </source>
</evidence>
<evidence type="ECO:0000313" key="7">
    <source>
        <dbReference type="Proteomes" id="UP000555546"/>
    </source>
</evidence>
<keyword evidence="1 2" id="KW-0238">DNA-binding</keyword>
<dbReference type="RefSeq" id="WP_183651056.1">
    <property type="nucleotide sequence ID" value="NZ_JACIJG010000006.1"/>
</dbReference>
<feature type="coiled-coil region" evidence="3">
    <location>
        <begin position="74"/>
        <end position="101"/>
    </location>
</feature>